<organism evidence="2 3">
    <name type="scientific">Saxophila tyrrhenica</name>
    <dbReference type="NCBI Taxonomy" id="1690608"/>
    <lineage>
        <taxon>Eukaryota</taxon>
        <taxon>Fungi</taxon>
        <taxon>Dikarya</taxon>
        <taxon>Ascomycota</taxon>
        <taxon>Pezizomycotina</taxon>
        <taxon>Dothideomycetes</taxon>
        <taxon>Dothideomycetidae</taxon>
        <taxon>Mycosphaerellales</taxon>
        <taxon>Extremaceae</taxon>
        <taxon>Saxophila</taxon>
    </lineage>
</organism>
<proteinExistence type="predicted"/>
<feature type="domain" description="DUF6314" evidence="1">
    <location>
        <begin position="28"/>
        <end position="194"/>
    </location>
</feature>
<protein>
    <recommendedName>
        <fullName evidence="1">DUF6314 domain-containing protein</fullName>
    </recommendedName>
</protein>
<keyword evidence="3" id="KW-1185">Reference proteome</keyword>
<comment type="caution">
    <text evidence="2">The sequence shown here is derived from an EMBL/GenBank/DDBJ whole genome shotgun (WGS) entry which is preliminary data.</text>
</comment>
<dbReference type="EMBL" id="JAVRRT010000009">
    <property type="protein sequence ID" value="KAK5169071.1"/>
    <property type="molecule type" value="Genomic_DNA"/>
</dbReference>
<evidence type="ECO:0000259" key="1">
    <source>
        <dbReference type="Pfam" id="PF19834"/>
    </source>
</evidence>
<dbReference type="Proteomes" id="UP001337655">
    <property type="component" value="Unassembled WGS sequence"/>
</dbReference>
<gene>
    <name evidence="2" type="ORF">LTR77_006380</name>
</gene>
<dbReference type="AlphaFoldDB" id="A0AAV9P9W3"/>
<evidence type="ECO:0000313" key="2">
    <source>
        <dbReference type="EMBL" id="KAK5169071.1"/>
    </source>
</evidence>
<dbReference type="InterPro" id="IPR045632">
    <property type="entry name" value="DUF6314"/>
</dbReference>
<accession>A0AAV9P9W3</accession>
<evidence type="ECO:0000313" key="3">
    <source>
        <dbReference type="Proteomes" id="UP001337655"/>
    </source>
</evidence>
<dbReference type="RefSeq" id="XP_064658537.1">
    <property type="nucleotide sequence ID" value="XM_064803622.1"/>
</dbReference>
<reference evidence="2 3" key="1">
    <citation type="submission" date="2023-08" db="EMBL/GenBank/DDBJ databases">
        <title>Black Yeasts Isolated from many extreme environments.</title>
        <authorList>
            <person name="Coleine C."/>
            <person name="Stajich J.E."/>
            <person name="Selbmann L."/>
        </authorList>
    </citation>
    <scope>NUCLEOTIDE SEQUENCE [LARGE SCALE GENOMIC DNA]</scope>
    <source>
        <strain evidence="2 3">CCFEE 5935</strain>
    </source>
</reference>
<dbReference type="GeneID" id="89927720"/>
<dbReference type="Pfam" id="PF19834">
    <property type="entry name" value="DUF6314"/>
    <property type="match status" value="1"/>
</dbReference>
<sequence length="196" mass="22822">MVVFHRQWRIRLISMSRERPVAELFRSLRGSWKLKRTLNSAPPGLSGVFEGTATFTPRKSAAASVKAELLYFEKGQLKTDTGLTFSANRKYIYRYNADEDKISAWFVKEATKDNHGAEEVDYLFHDLEIEQGKNVWSGRGEHLCNLDMYWAYYEFRLPTSNDDSDEDEDMEVFGVRYKVKGPDKNYTSDTAYQRIE</sequence>
<name>A0AAV9P9W3_9PEZI</name>